<dbReference type="GO" id="GO:0005509">
    <property type="term" value="F:calcium ion binding"/>
    <property type="evidence" value="ECO:0007669"/>
    <property type="project" value="TreeGrafter"/>
</dbReference>
<protein>
    <submittedName>
        <fullName evidence="2">Uncharacterized protein</fullName>
    </submittedName>
</protein>
<feature type="region of interest" description="Disordered" evidence="1">
    <location>
        <begin position="1"/>
        <end position="77"/>
    </location>
</feature>
<feature type="compositionally biased region" description="Acidic residues" evidence="1">
    <location>
        <begin position="221"/>
        <end position="236"/>
    </location>
</feature>
<feature type="compositionally biased region" description="Low complexity" evidence="1">
    <location>
        <begin position="1"/>
        <end position="42"/>
    </location>
</feature>
<dbReference type="Proteomes" id="UP000324748">
    <property type="component" value="Unassembled WGS sequence"/>
</dbReference>
<gene>
    <name evidence="2" type="ORF">PGT21_005302</name>
</gene>
<feature type="region of interest" description="Disordered" evidence="1">
    <location>
        <begin position="221"/>
        <end position="241"/>
    </location>
</feature>
<proteinExistence type="predicted"/>
<sequence length="473" mass="53176">MVSTRSTRSSRGQSHDSSSNTGGGSNQRRGSNPSRRGGRLSPGRGGGISGTRSRTQFKNQTANDHNPDSDSSDPDFSGITIDNYERLLPSWTDKQLREVLARQKGSSNQIPPAIKEALQFHKLNYTKIKLMLALIGKVSEKTVNSWIGEDRPPRKKSNWNLYVAYSKESANTPVPHKGSPFGWDERNGHLGEAWRSLSEEERMIFDAKVFRHFSKIPIAYDGEDEDEGTDEDDDMDGNNSKRLISPEEEMIYRPLYDKLVNHEKIHLIVSGKITSPNSTTEKQVTNHIIRINSEEVLGAHKYQQLFTLSTAYNLTYYLLASTRHPGTGSFCKELSNDPTWLQVAHEKWSAGPTFEAYSQGRSIQEAVDEISGSGHQSKKAKHSDLVRSELRDKLNKMMAKALKVSVKKFPKGADPVHEVSSRWPHLKVVQTEDSTISPNVLALGLEKMETEFREQWLHDINAGSFFLTHVSQV</sequence>
<dbReference type="SUPFAM" id="SSF47095">
    <property type="entry name" value="HMG-box"/>
    <property type="match status" value="1"/>
</dbReference>
<organism evidence="2 3">
    <name type="scientific">Puccinia graminis f. sp. tritici</name>
    <dbReference type="NCBI Taxonomy" id="56615"/>
    <lineage>
        <taxon>Eukaryota</taxon>
        <taxon>Fungi</taxon>
        <taxon>Dikarya</taxon>
        <taxon>Basidiomycota</taxon>
        <taxon>Pucciniomycotina</taxon>
        <taxon>Pucciniomycetes</taxon>
        <taxon>Pucciniales</taxon>
        <taxon>Pucciniaceae</taxon>
        <taxon>Puccinia</taxon>
    </lineage>
</organism>
<dbReference type="InterPro" id="IPR036910">
    <property type="entry name" value="HMG_box_dom_sf"/>
</dbReference>
<name>A0A5B0QHZ3_PUCGR</name>
<evidence type="ECO:0000313" key="3">
    <source>
        <dbReference type="Proteomes" id="UP000324748"/>
    </source>
</evidence>
<dbReference type="EMBL" id="VSWC01000015">
    <property type="protein sequence ID" value="KAA1112659.1"/>
    <property type="molecule type" value="Genomic_DNA"/>
</dbReference>
<evidence type="ECO:0000313" key="2">
    <source>
        <dbReference type="EMBL" id="KAA1112659.1"/>
    </source>
</evidence>
<reference evidence="2 3" key="1">
    <citation type="submission" date="2019-05" db="EMBL/GenBank/DDBJ databases">
        <title>Emergence of the Ug99 lineage of the wheat stem rust pathogen through somatic hybridization.</title>
        <authorList>
            <person name="Li F."/>
            <person name="Upadhyaya N.M."/>
            <person name="Sperschneider J."/>
            <person name="Matny O."/>
            <person name="Nguyen-Phuc H."/>
            <person name="Mago R."/>
            <person name="Raley C."/>
            <person name="Miller M.E."/>
            <person name="Silverstein K.A.T."/>
            <person name="Henningsen E."/>
            <person name="Hirsch C.D."/>
            <person name="Visser B."/>
            <person name="Pretorius Z.A."/>
            <person name="Steffenson B.J."/>
            <person name="Schwessinger B."/>
            <person name="Dodds P.N."/>
            <person name="Figueroa M."/>
        </authorList>
    </citation>
    <scope>NUCLEOTIDE SEQUENCE [LARGE SCALE GENOMIC DNA]</scope>
    <source>
        <strain evidence="2">21-0</strain>
    </source>
</reference>
<dbReference type="OrthoDB" id="2506374at2759"/>
<keyword evidence="3" id="KW-1185">Reference proteome</keyword>
<dbReference type="AlphaFoldDB" id="A0A5B0QHZ3"/>
<dbReference type="PANTHER" id="PTHR10033:SF0">
    <property type="entry name" value="CALSEQUESTRIN"/>
    <property type="match status" value="1"/>
</dbReference>
<comment type="caution">
    <text evidence="2">The sequence shown here is derived from an EMBL/GenBank/DDBJ whole genome shotgun (WGS) entry which is preliminary data.</text>
</comment>
<dbReference type="GO" id="GO:0051279">
    <property type="term" value="P:regulation of release of sequestered calcium ion into cytosol"/>
    <property type="evidence" value="ECO:0007669"/>
    <property type="project" value="TreeGrafter"/>
</dbReference>
<evidence type="ECO:0000256" key="1">
    <source>
        <dbReference type="SAM" id="MobiDB-lite"/>
    </source>
</evidence>
<dbReference type="PANTHER" id="PTHR10033">
    <property type="entry name" value="CALSEQUESTRIN"/>
    <property type="match status" value="1"/>
</dbReference>
<accession>A0A5B0QHZ3</accession>